<dbReference type="Pfam" id="PF12675">
    <property type="entry name" value="DUF3795"/>
    <property type="match status" value="1"/>
</dbReference>
<proteinExistence type="predicted"/>
<dbReference type="Proteomes" id="UP001299265">
    <property type="component" value="Unassembled WGS sequence"/>
</dbReference>
<evidence type="ECO:0000313" key="1">
    <source>
        <dbReference type="EMBL" id="MCD2493637.1"/>
    </source>
</evidence>
<evidence type="ECO:0000313" key="2">
    <source>
        <dbReference type="Proteomes" id="UP001299265"/>
    </source>
</evidence>
<dbReference type="AlphaFoldDB" id="A0AAP2RK02"/>
<sequence>MKMPREIDHTLFAPCGMNCLVCYKYSRHKKPCGGCFGKADRKPEHCRKCRIKECAGDKGVKYCYACQEYPCRRIRSLERSYNTRYHTSLTANSQMVKAQGIKKFMERQAEQYTCPRCGGVISIHDAECSECRFKVTVS</sequence>
<reference evidence="1 2" key="1">
    <citation type="submission" date="2021-11" db="EMBL/GenBank/DDBJ databases">
        <title>Lacrimispora sp. nov. NSJ-141 isolated from human feces.</title>
        <authorList>
            <person name="Abdugheni R."/>
        </authorList>
    </citation>
    <scope>NUCLEOTIDE SEQUENCE [LARGE SCALE GENOMIC DNA]</scope>
    <source>
        <strain evidence="1 2">NSJ-141</strain>
    </source>
</reference>
<dbReference type="InterPro" id="IPR024227">
    <property type="entry name" value="DUF3795"/>
</dbReference>
<organism evidence="1 2">
    <name type="scientific">Lientehia hominis</name>
    <dbReference type="NCBI Taxonomy" id="2897778"/>
    <lineage>
        <taxon>Bacteria</taxon>
        <taxon>Bacillati</taxon>
        <taxon>Bacillota</taxon>
        <taxon>Clostridia</taxon>
        <taxon>Lachnospirales</taxon>
        <taxon>Lachnospiraceae</taxon>
        <taxon>Lientehia</taxon>
    </lineage>
</organism>
<dbReference type="RefSeq" id="WP_231063476.1">
    <property type="nucleotide sequence ID" value="NZ_JAJNOR010000010.1"/>
</dbReference>
<comment type="caution">
    <text evidence="1">The sequence shown here is derived from an EMBL/GenBank/DDBJ whole genome shotgun (WGS) entry which is preliminary data.</text>
</comment>
<keyword evidence="2" id="KW-1185">Reference proteome</keyword>
<accession>A0AAP2RK02</accession>
<dbReference type="EMBL" id="JAJNOR010000010">
    <property type="protein sequence ID" value="MCD2493637.1"/>
    <property type="molecule type" value="Genomic_DNA"/>
</dbReference>
<gene>
    <name evidence="1" type="ORF">LQE92_13570</name>
</gene>
<name>A0AAP2RK02_9FIRM</name>
<protein>
    <submittedName>
        <fullName evidence="1">DUF3795 domain-containing protein</fullName>
    </submittedName>
</protein>